<protein>
    <recommendedName>
        <fullName evidence="2">histidine kinase</fullName>
        <ecNumber evidence="2">2.7.13.3</ecNumber>
    </recommendedName>
</protein>
<dbReference type="InterPro" id="IPR036097">
    <property type="entry name" value="HisK_dim/P_sf"/>
</dbReference>
<dbReference type="Pfam" id="PF02518">
    <property type="entry name" value="HATPase_c"/>
    <property type="match status" value="1"/>
</dbReference>
<evidence type="ECO:0000256" key="8">
    <source>
        <dbReference type="SAM" id="Phobius"/>
    </source>
</evidence>
<name>G0J2I8_CYCMS</name>
<keyword evidence="3" id="KW-0597">Phosphoprotein</keyword>
<dbReference type="RefSeq" id="WP_014020173.1">
    <property type="nucleotide sequence ID" value="NC_015914.1"/>
</dbReference>
<dbReference type="Pfam" id="PF00512">
    <property type="entry name" value="HisKA"/>
    <property type="match status" value="1"/>
</dbReference>
<evidence type="ECO:0000259" key="9">
    <source>
        <dbReference type="PROSITE" id="PS50109"/>
    </source>
</evidence>
<organism evidence="10 11">
    <name type="scientific">Cyclobacterium marinum (strain ATCC 25205 / DSM 745 / LMG 13164 / NCIMB 1802)</name>
    <name type="common">Flectobacillus marinus</name>
    <dbReference type="NCBI Taxonomy" id="880070"/>
    <lineage>
        <taxon>Bacteria</taxon>
        <taxon>Pseudomonadati</taxon>
        <taxon>Bacteroidota</taxon>
        <taxon>Cytophagia</taxon>
        <taxon>Cytophagales</taxon>
        <taxon>Cyclobacteriaceae</taxon>
        <taxon>Cyclobacterium</taxon>
    </lineage>
</organism>
<dbReference type="InterPro" id="IPR005467">
    <property type="entry name" value="His_kinase_dom"/>
</dbReference>
<proteinExistence type="predicted"/>
<keyword evidence="6 10" id="KW-0418">Kinase</keyword>
<feature type="transmembrane region" description="Helical" evidence="8">
    <location>
        <begin position="7"/>
        <end position="28"/>
    </location>
</feature>
<dbReference type="STRING" id="880070.Cycma_2134"/>
<feature type="transmembrane region" description="Helical" evidence="8">
    <location>
        <begin position="144"/>
        <end position="162"/>
    </location>
</feature>
<dbReference type="GO" id="GO:0000155">
    <property type="term" value="F:phosphorelay sensor kinase activity"/>
    <property type="evidence" value="ECO:0007669"/>
    <property type="project" value="InterPro"/>
</dbReference>
<dbReference type="PROSITE" id="PS50109">
    <property type="entry name" value="HIS_KIN"/>
    <property type="match status" value="1"/>
</dbReference>
<dbReference type="EMBL" id="CP002955">
    <property type="protein sequence ID" value="AEL25879.1"/>
    <property type="molecule type" value="Genomic_DNA"/>
</dbReference>
<dbReference type="InterPro" id="IPR003594">
    <property type="entry name" value="HATPase_dom"/>
</dbReference>
<evidence type="ECO:0000256" key="4">
    <source>
        <dbReference type="ARBA" id="ARBA00022679"/>
    </source>
</evidence>
<dbReference type="GO" id="GO:0005886">
    <property type="term" value="C:plasma membrane"/>
    <property type="evidence" value="ECO:0007669"/>
    <property type="project" value="TreeGrafter"/>
</dbReference>
<dbReference type="Proteomes" id="UP000001635">
    <property type="component" value="Chromosome"/>
</dbReference>
<reference evidence="11" key="1">
    <citation type="submission" date="2011-07" db="EMBL/GenBank/DDBJ databases">
        <title>The complete genome of Cyclobacterium marinum DSM 745.</title>
        <authorList>
            <person name="Lucas S."/>
            <person name="Han J."/>
            <person name="Lapidus A."/>
            <person name="Bruce D."/>
            <person name="Goodwin L."/>
            <person name="Pitluck S."/>
            <person name="Peters L."/>
            <person name="Kyrpides N."/>
            <person name="Mavromatis K."/>
            <person name="Ivanova N."/>
            <person name="Ovchinnikova G."/>
            <person name="Chertkov O."/>
            <person name="Detter J.C."/>
            <person name="Tapia R."/>
            <person name="Han C."/>
            <person name="Land M."/>
            <person name="Hauser L."/>
            <person name="Markowitz V."/>
            <person name="Cheng J.-F."/>
            <person name="Hugenholtz P."/>
            <person name="Woyke T."/>
            <person name="Wu D."/>
            <person name="Tindall B."/>
            <person name="Schuetze A."/>
            <person name="Brambilla E."/>
            <person name="Klenk H.-P."/>
            <person name="Eisen J.A."/>
        </authorList>
    </citation>
    <scope>NUCLEOTIDE SEQUENCE [LARGE SCALE GENOMIC DNA]</scope>
    <source>
        <strain evidence="11">ATCC 25205 / DSM 745 / LMG 13164 / NCIMB 1802</strain>
    </source>
</reference>
<dbReference type="KEGG" id="cmr:Cycma_2134"/>
<dbReference type="CDD" id="cd00082">
    <property type="entry name" value="HisKA"/>
    <property type="match status" value="1"/>
</dbReference>
<dbReference type="InterPro" id="IPR003661">
    <property type="entry name" value="HisK_dim/P_dom"/>
</dbReference>
<dbReference type="HOGENOM" id="CLU_000445_89_35_10"/>
<dbReference type="EC" id="2.7.13.3" evidence="2"/>
<sequence length="428" mass="49035">MKLLNQSLKYLSISILGIVTVWSVVFYMNMLNEIKSSIDEGLENYKRLIIQNAQVDATILTKTYFDESFFTLRKIAAEEALKMRDSYIDTEIYMQDADDQAPEPEPVRMLTTAFEYNGQYYELKVANSMVEEDDLINELFWDVVWLYILLIAGIMVVNNIVLKKLWKPFYDFLKELKNYRLGSTQKLPETNTQTREFLDLQQAVNTLLQHSLAAFEQQKEFIGNASHELQTPLAMVTNKLELLLESSDLKQAEAEKIAAIFQIIERLVRLNQSLLLLSKIDNKQFFDNQQVSINEVVQQNRLELEELASFKALNITVTELEVLKVTIDPTLADILVANLLKNALFHNIKNGRVNISLSKDSLRLCNTGVSQPLESEKLFSRFHKTDSRSSGTGLGLSIVKAIADLYGFTIAYHFEKGEHVFEVKFSSL</sequence>
<dbReference type="SUPFAM" id="SSF47384">
    <property type="entry name" value="Homodimeric domain of signal transducing histidine kinase"/>
    <property type="match status" value="1"/>
</dbReference>
<evidence type="ECO:0000256" key="1">
    <source>
        <dbReference type="ARBA" id="ARBA00000085"/>
    </source>
</evidence>
<dbReference type="InterPro" id="IPR036890">
    <property type="entry name" value="HATPase_C_sf"/>
</dbReference>
<dbReference type="eggNOG" id="COG2205">
    <property type="taxonomic scope" value="Bacteria"/>
</dbReference>
<accession>G0J2I8</accession>
<comment type="catalytic activity">
    <reaction evidence="1">
        <text>ATP + protein L-histidine = ADP + protein N-phospho-L-histidine.</text>
        <dbReference type="EC" id="2.7.13.3"/>
    </reaction>
</comment>
<keyword evidence="5 8" id="KW-0812">Transmembrane</keyword>
<dbReference type="SUPFAM" id="SSF55874">
    <property type="entry name" value="ATPase domain of HSP90 chaperone/DNA topoisomerase II/histidine kinase"/>
    <property type="match status" value="1"/>
</dbReference>
<evidence type="ECO:0000256" key="3">
    <source>
        <dbReference type="ARBA" id="ARBA00022553"/>
    </source>
</evidence>
<dbReference type="SMART" id="SM00388">
    <property type="entry name" value="HisKA"/>
    <property type="match status" value="1"/>
</dbReference>
<dbReference type="AlphaFoldDB" id="G0J2I8"/>
<keyword evidence="7 8" id="KW-1133">Transmembrane helix</keyword>
<evidence type="ECO:0000256" key="2">
    <source>
        <dbReference type="ARBA" id="ARBA00012438"/>
    </source>
</evidence>
<evidence type="ECO:0000256" key="5">
    <source>
        <dbReference type="ARBA" id="ARBA00022692"/>
    </source>
</evidence>
<evidence type="ECO:0000256" key="7">
    <source>
        <dbReference type="ARBA" id="ARBA00022989"/>
    </source>
</evidence>
<dbReference type="OrthoDB" id="1522504at2"/>
<dbReference type="SMART" id="SM00387">
    <property type="entry name" value="HATPase_c"/>
    <property type="match status" value="1"/>
</dbReference>
<gene>
    <name evidence="10" type="ordered locus">Cycma_2134</name>
</gene>
<feature type="domain" description="Histidine kinase" evidence="9">
    <location>
        <begin position="224"/>
        <end position="428"/>
    </location>
</feature>
<dbReference type="PANTHER" id="PTHR45436:SF5">
    <property type="entry name" value="SENSOR HISTIDINE KINASE TRCS"/>
    <property type="match status" value="1"/>
</dbReference>
<keyword evidence="8" id="KW-0472">Membrane</keyword>
<dbReference type="Gene3D" id="3.30.565.10">
    <property type="entry name" value="Histidine kinase-like ATPase, C-terminal domain"/>
    <property type="match status" value="1"/>
</dbReference>
<keyword evidence="11" id="KW-1185">Reference proteome</keyword>
<dbReference type="InterPro" id="IPR050428">
    <property type="entry name" value="TCS_sensor_his_kinase"/>
</dbReference>
<dbReference type="PANTHER" id="PTHR45436">
    <property type="entry name" value="SENSOR HISTIDINE KINASE YKOH"/>
    <property type="match status" value="1"/>
</dbReference>
<evidence type="ECO:0000256" key="6">
    <source>
        <dbReference type="ARBA" id="ARBA00022777"/>
    </source>
</evidence>
<dbReference type="Gene3D" id="1.10.287.130">
    <property type="match status" value="1"/>
</dbReference>
<keyword evidence="4" id="KW-0808">Transferase</keyword>
<evidence type="ECO:0000313" key="10">
    <source>
        <dbReference type="EMBL" id="AEL25879.1"/>
    </source>
</evidence>
<evidence type="ECO:0000313" key="11">
    <source>
        <dbReference type="Proteomes" id="UP000001635"/>
    </source>
</evidence>